<dbReference type="Proteomes" id="UP000035680">
    <property type="component" value="Unassembled WGS sequence"/>
</dbReference>
<keyword evidence="1" id="KW-0812">Transmembrane</keyword>
<sequence>LIQKLISFYILLFLLTCIILVSFFGNFYCKILLLHILSCHRIVLEILCTVKKVFYHVFDNLQYI</sequence>
<keyword evidence="1" id="KW-0472">Membrane</keyword>
<organism evidence="2 3">
    <name type="scientific">Strongyloides venezuelensis</name>
    <name type="common">Threadworm</name>
    <dbReference type="NCBI Taxonomy" id="75913"/>
    <lineage>
        <taxon>Eukaryota</taxon>
        <taxon>Metazoa</taxon>
        <taxon>Ecdysozoa</taxon>
        <taxon>Nematoda</taxon>
        <taxon>Chromadorea</taxon>
        <taxon>Rhabditida</taxon>
        <taxon>Tylenchina</taxon>
        <taxon>Panagrolaimomorpha</taxon>
        <taxon>Strongyloidoidea</taxon>
        <taxon>Strongyloididae</taxon>
        <taxon>Strongyloides</taxon>
    </lineage>
</organism>
<evidence type="ECO:0000313" key="3">
    <source>
        <dbReference type="WBParaSite" id="SVE_1000683825.1"/>
    </source>
</evidence>
<keyword evidence="1" id="KW-1133">Transmembrane helix</keyword>
<proteinExistence type="predicted"/>
<feature type="transmembrane region" description="Helical" evidence="1">
    <location>
        <begin position="6"/>
        <end position="28"/>
    </location>
</feature>
<dbReference type="AlphaFoldDB" id="A0A0K0FLW0"/>
<reference evidence="3" key="2">
    <citation type="submission" date="2015-08" db="UniProtKB">
        <authorList>
            <consortium name="WormBaseParasite"/>
        </authorList>
    </citation>
    <scope>IDENTIFICATION</scope>
</reference>
<protein>
    <submittedName>
        <fullName evidence="3">Ovule protein</fullName>
    </submittedName>
</protein>
<evidence type="ECO:0000313" key="2">
    <source>
        <dbReference type="Proteomes" id="UP000035680"/>
    </source>
</evidence>
<dbReference type="WBParaSite" id="SVE_1000683825.1">
    <property type="protein sequence ID" value="SVE_1000683825.1"/>
    <property type="gene ID" value="SVE_1000683825"/>
</dbReference>
<evidence type="ECO:0000256" key="1">
    <source>
        <dbReference type="SAM" id="Phobius"/>
    </source>
</evidence>
<name>A0A0K0FLW0_STRVS</name>
<reference evidence="2" key="1">
    <citation type="submission" date="2014-07" db="EMBL/GenBank/DDBJ databases">
        <authorList>
            <person name="Martin A.A"/>
            <person name="De Silva N."/>
        </authorList>
    </citation>
    <scope>NUCLEOTIDE SEQUENCE</scope>
</reference>
<keyword evidence="2" id="KW-1185">Reference proteome</keyword>
<accession>A0A0K0FLW0</accession>